<keyword evidence="2 3" id="KW-0479">Metal-binding</keyword>
<evidence type="ECO:0000256" key="3">
    <source>
        <dbReference type="PIRSR" id="PIRSR607837-1"/>
    </source>
</evidence>
<sequence>MSTPAHCRMMARYNRLANQRLYEACAALSDEERKADRHAFFRSIHGTLNHIMVGDRVWMARFEGGSAPLGGLDAILYEDFDELRAARDAEDARIDAYAAAITQPELDADFASVSSAGVRFVDPLNQLVTHMFNHQIHHRGQVHHMLSDAGLDPPSLDMHRILNPTPAA</sequence>
<gene>
    <name evidence="4" type="ORF">GTQ45_07540</name>
</gene>
<evidence type="ECO:0000313" key="4">
    <source>
        <dbReference type="EMBL" id="NBG95585.1"/>
    </source>
</evidence>
<feature type="binding site" evidence="3">
    <location>
        <position position="50"/>
    </location>
    <ligand>
        <name>a divalent metal cation</name>
        <dbReference type="ChEBI" id="CHEBI:60240"/>
    </ligand>
</feature>
<accession>A0A845QAB2</accession>
<dbReference type="InterPro" id="IPR034660">
    <property type="entry name" value="DinB/YfiT-like"/>
</dbReference>
<dbReference type="GO" id="GO:0046872">
    <property type="term" value="F:metal ion binding"/>
    <property type="evidence" value="ECO:0007669"/>
    <property type="project" value="UniProtKB-KW"/>
</dbReference>
<dbReference type="Pfam" id="PF05163">
    <property type="entry name" value="DinB"/>
    <property type="match status" value="1"/>
</dbReference>
<dbReference type="RefSeq" id="WP_160587526.1">
    <property type="nucleotide sequence ID" value="NZ_BMHN01000001.1"/>
</dbReference>
<reference evidence="4 5" key="1">
    <citation type="journal article" date="2016" name="Int. J. Syst. Evol. Microbiol.">
        <title>Pyruvatibacter mobilis gen. nov., sp. nov., a marine bacterium from the culture broth of Picochlorum sp. 122.</title>
        <authorList>
            <person name="Wang G."/>
            <person name="Tang M."/>
            <person name="Wu H."/>
            <person name="Dai S."/>
            <person name="Li T."/>
            <person name="Chen C."/>
            <person name="He H."/>
            <person name="Fan J."/>
            <person name="Xiang W."/>
            <person name="Li X."/>
        </authorList>
    </citation>
    <scope>NUCLEOTIDE SEQUENCE [LARGE SCALE GENOMIC DNA]</scope>
    <source>
        <strain evidence="4 5">GYP-11</strain>
    </source>
</reference>
<feature type="binding site" evidence="3">
    <location>
        <position position="134"/>
    </location>
    <ligand>
        <name>a divalent metal cation</name>
        <dbReference type="ChEBI" id="CHEBI:60240"/>
    </ligand>
</feature>
<evidence type="ECO:0000313" key="5">
    <source>
        <dbReference type="Proteomes" id="UP000470384"/>
    </source>
</evidence>
<dbReference type="Proteomes" id="UP000470384">
    <property type="component" value="Unassembled WGS sequence"/>
</dbReference>
<dbReference type="Gene3D" id="1.20.120.450">
    <property type="entry name" value="dinb family like domain"/>
    <property type="match status" value="1"/>
</dbReference>
<dbReference type="SUPFAM" id="SSF109854">
    <property type="entry name" value="DinB/YfiT-like putative metalloenzymes"/>
    <property type="match status" value="1"/>
</dbReference>
<dbReference type="OrthoDB" id="9807509at2"/>
<protein>
    <submittedName>
        <fullName evidence="4">DUF664 domain-containing protein</fullName>
    </submittedName>
</protein>
<comment type="caution">
    <text evidence="4">The sequence shown here is derived from an EMBL/GenBank/DDBJ whole genome shotgun (WGS) entry which is preliminary data.</text>
</comment>
<dbReference type="InterPro" id="IPR007837">
    <property type="entry name" value="DinB"/>
</dbReference>
<evidence type="ECO:0000256" key="1">
    <source>
        <dbReference type="ARBA" id="ARBA00008635"/>
    </source>
</evidence>
<feature type="binding site" evidence="3">
    <location>
        <position position="138"/>
    </location>
    <ligand>
        <name>a divalent metal cation</name>
        <dbReference type="ChEBI" id="CHEBI:60240"/>
    </ligand>
</feature>
<comment type="similarity">
    <text evidence="1">Belongs to the DinB family.</text>
</comment>
<dbReference type="PANTHER" id="PTHR37302:SF1">
    <property type="entry name" value="PROTEIN DINB"/>
    <property type="match status" value="1"/>
</dbReference>
<evidence type="ECO:0000256" key="2">
    <source>
        <dbReference type="ARBA" id="ARBA00022723"/>
    </source>
</evidence>
<proteinExistence type="inferred from homology"/>
<organism evidence="4 5">
    <name type="scientific">Pyruvatibacter mobilis</name>
    <dbReference type="NCBI Taxonomy" id="1712261"/>
    <lineage>
        <taxon>Bacteria</taxon>
        <taxon>Pseudomonadati</taxon>
        <taxon>Pseudomonadota</taxon>
        <taxon>Alphaproteobacteria</taxon>
        <taxon>Hyphomicrobiales</taxon>
        <taxon>Parvibaculaceae</taxon>
        <taxon>Pyruvatibacter</taxon>
    </lineage>
</organism>
<dbReference type="AlphaFoldDB" id="A0A845QAB2"/>
<keyword evidence="5" id="KW-1185">Reference proteome</keyword>
<name>A0A845QAB2_9HYPH</name>
<dbReference type="EMBL" id="WXYQ01000005">
    <property type="protein sequence ID" value="NBG95585.1"/>
    <property type="molecule type" value="Genomic_DNA"/>
</dbReference>
<dbReference type="GeneID" id="300654949"/>
<dbReference type="PANTHER" id="PTHR37302">
    <property type="entry name" value="SLR1116 PROTEIN"/>
    <property type="match status" value="1"/>
</dbReference>